<evidence type="ECO:0000313" key="3">
    <source>
        <dbReference type="Proteomes" id="UP000178587"/>
    </source>
</evidence>
<name>A0A1F6EJ07_9BACT</name>
<dbReference type="SUPFAM" id="SSF82649">
    <property type="entry name" value="SufE/NifU"/>
    <property type="match status" value="1"/>
</dbReference>
<dbReference type="CDD" id="cd06664">
    <property type="entry name" value="IscU_like"/>
    <property type="match status" value="1"/>
</dbReference>
<dbReference type="GO" id="GO:0051536">
    <property type="term" value="F:iron-sulfur cluster binding"/>
    <property type="evidence" value="ECO:0007669"/>
    <property type="project" value="InterPro"/>
</dbReference>
<protein>
    <recommendedName>
        <fullName evidence="1">NIF system FeS cluster assembly NifU N-terminal domain-containing protein</fullName>
    </recommendedName>
</protein>
<gene>
    <name evidence="2" type="ORF">A3A34_03000</name>
</gene>
<comment type="caution">
    <text evidence="2">The sequence shown here is derived from an EMBL/GenBank/DDBJ whole genome shotgun (WGS) entry which is preliminary data.</text>
</comment>
<evidence type="ECO:0000259" key="1">
    <source>
        <dbReference type="Pfam" id="PF01592"/>
    </source>
</evidence>
<dbReference type="Pfam" id="PF01592">
    <property type="entry name" value="NifU_N"/>
    <property type="match status" value="1"/>
</dbReference>
<feature type="domain" description="NIF system FeS cluster assembly NifU N-terminal" evidence="1">
    <location>
        <begin position="15"/>
        <end position="141"/>
    </location>
</feature>
<dbReference type="EMBL" id="MFLU01000016">
    <property type="protein sequence ID" value="OGG73618.1"/>
    <property type="molecule type" value="Genomic_DNA"/>
</dbReference>
<proteinExistence type="predicted"/>
<dbReference type="GO" id="GO:0005506">
    <property type="term" value="F:iron ion binding"/>
    <property type="evidence" value="ECO:0007669"/>
    <property type="project" value="InterPro"/>
</dbReference>
<organism evidence="2 3">
    <name type="scientific">Candidatus Kaiserbacteria bacterium RIFCSPLOWO2_01_FULL_50_24</name>
    <dbReference type="NCBI Taxonomy" id="1798507"/>
    <lineage>
        <taxon>Bacteria</taxon>
        <taxon>Candidatus Kaiseribacteriota</taxon>
    </lineage>
</organism>
<dbReference type="STRING" id="1798507.A3A34_03000"/>
<reference evidence="2 3" key="1">
    <citation type="journal article" date="2016" name="Nat. Commun.">
        <title>Thousands of microbial genomes shed light on interconnected biogeochemical processes in an aquifer system.</title>
        <authorList>
            <person name="Anantharaman K."/>
            <person name="Brown C.T."/>
            <person name="Hug L.A."/>
            <person name="Sharon I."/>
            <person name="Castelle C.J."/>
            <person name="Probst A.J."/>
            <person name="Thomas B.C."/>
            <person name="Singh A."/>
            <person name="Wilkins M.J."/>
            <person name="Karaoz U."/>
            <person name="Brodie E.L."/>
            <person name="Williams K.H."/>
            <person name="Hubbard S.S."/>
            <person name="Banfield J.F."/>
        </authorList>
    </citation>
    <scope>NUCLEOTIDE SEQUENCE [LARGE SCALE GENOMIC DNA]</scope>
</reference>
<sequence>MRKKNTVCDVGSWLYSEVVRDHFFNPRNLLIDDAAYEADGLGVVGSPACGDVMAVWIQVDHRGRIHECKWRTFGCASAIASTSMMSVMATENGGMTLARAKRLTPEAIIERLGGLPDRKYHCSVLGHQGLREAVKDYEENHAN</sequence>
<dbReference type="InterPro" id="IPR002871">
    <property type="entry name" value="NIF_FeS_clus_asmbl_NifU_N"/>
</dbReference>
<dbReference type="AlphaFoldDB" id="A0A1F6EJ07"/>
<dbReference type="GO" id="GO:0016226">
    <property type="term" value="P:iron-sulfur cluster assembly"/>
    <property type="evidence" value="ECO:0007669"/>
    <property type="project" value="InterPro"/>
</dbReference>
<evidence type="ECO:0000313" key="2">
    <source>
        <dbReference type="EMBL" id="OGG73618.1"/>
    </source>
</evidence>
<dbReference type="PANTHER" id="PTHR10093">
    <property type="entry name" value="IRON-SULFUR CLUSTER ASSEMBLY ENZYME NIFU HOMOLOG"/>
    <property type="match status" value="1"/>
</dbReference>
<dbReference type="Proteomes" id="UP000178587">
    <property type="component" value="Unassembled WGS sequence"/>
</dbReference>
<accession>A0A1F6EJ07</accession>
<dbReference type="Gene3D" id="3.90.1010.10">
    <property type="match status" value="1"/>
</dbReference>